<accession>A0A2N3KMZ9</accession>
<dbReference type="GO" id="GO:0005829">
    <property type="term" value="C:cytosol"/>
    <property type="evidence" value="ECO:0007669"/>
    <property type="project" value="TreeGrafter"/>
</dbReference>
<dbReference type="CDD" id="cd00093">
    <property type="entry name" value="HTH_XRE"/>
    <property type="match status" value="1"/>
</dbReference>
<evidence type="ECO:0000313" key="3">
    <source>
        <dbReference type="EMBL" id="PKR51866.1"/>
    </source>
</evidence>
<dbReference type="PANTHER" id="PTHR46797:SF10">
    <property type="entry name" value="BLR1115 PROTEIN"/>
    <property type="match status" value="1"/>
</dbReference>
<dbReference type="GO" id="GO:0003700">
    <property type="term" value="F:DNA-binding transcription factor activity"/>
    <property type="evidence" value="ECO:0007669"/>
    <property type="project" value="TreeGrafter"/>
</dbReference>
<evidence type="ECO:0000256" key="1">
    <source>
        <dbReference type="ARBA" id="ARBA00023125"/>
    </source>
</evidence>
<proteinExistence type="predicted"/>
<dbReference type="SUPFAM" id="SSF51182">
    <property type="entry name" value="RmlC-like cupins"/>
    <property type="match status" value="1"/>
</dbReference>
<dbReference type="RefSeq" id="WP_101269150.1">
    <property type="nucleotide sequence ID" value="NZ_NWTK01000013.1"/>
</dbReference>
<dbReference type="CDD" id="cd02209">
    <property type="entry name" value="cupin_XRE_C"/>
    <property type="match status" value="1"/>
</dbReference>
<feature type="domain" description="HTH cro/C1-type" evidence="2">
    <location>
        <begin position="17"/>
        <end position="71"/>
    </location>
</feature>
<dbReference type="SUPFAM" id="SSF47413">
    <property type="entry name" value="lambda repressor-like DNA-binding domains"/>
    <property type="match status" value="1"/>
</dbReference>
<dbReference type="AlphaFoldDB" id="A0A2N3KMZ9"/>
<gene>
    <name evidence="3" type="ORF">COO20_18160</name>
</gene>
<reference evidence="3 4" key="1">
    <citation type="submission" date="2017-09" db="EMBL/GenBank/DDBJ databases">
        <title>Biodiversity and function of Thalassospira species in the particle-attached aromatic-hydrocarbon-degrading consortia from the surface seawater of the South China Sea.</title>
        <authorList>
            <person name="Dong C."/>
            <person name="Liu R."/>
            <person name="Shao Z."/>
        </authorList>
    </citation>
    <scope>NUCLEOTIDE SEQUENCE [LARGE SCALE GENOMIC DNA]</scope>
    <source>
        <strain evidence="3 4">CSC1P2</strain>
    </source>
</reference>
<dbReference type="Gene3D" id="2.60.120.10">
    <property type="entry name" value="Jelly Rolls"/>
    <property type="match status" value="1"/>
</dbReference>
<dbReference type="OrthoDB" id="189170at2"/>
<dbReference type="Proteomes" id="UP000233597">
    <property type="component" value="Unassembled WGS sequence"/>
</dbReference>
<dbReference type="SMART" id="SM00530">
    <property type="entry name" value="HTH_XRE"/>
    <property type="match status" value="1"/>
</dbReference>
<organism evidence="3 4">
    <name type="scientific">Thalassospira marina</name>
    <dbReference type="NCBI Taxonomy" id="2048283"/>
    <lineage>
        <taxon>Bacteria</taxon>
        <taxon>Pseudomonadati</taxon>
        <taxon>Pseudomonadota</taxon>
        <taxon>Alphaproteobacteria</taxon>
        <taxon>Rhodospirillales</taxon>
        <taxon>Thalassospiraceae</taxon>
        <taxon>Thalassospira</taxon>
    </lineage>
</organism>
<keyword evidence="1" id="KW-0238">DNA-binding</keyword>
<sequence length="188" mass="20998">MKQMQQKSLDQQIANQLRSLRQQRTWTLDDVANQTGISKSTLSRLEKADVSPTTGMLAKLCAAHGITLSRLMMLAEEIYEPFYSVSDQPVWTDPETGYVRRSVSPPAAQLTGEVLECIIPPDTTITYAQPPKIGLEHHLVMIDGELTLSIDDVRYALKQGDCLRYQLTGQSSFQTSPGNGARYHLFIL</sequence>
<protein>
    <submittedName>
        <fullName evidence="3">XRE family transcriptional regulator</fullName>
    </submittedName>
</protein>
<comment type="caution">
    <text evidence="3">The sequence shown here is derived from an EMBL/GenBank/DDBJ whole genome shotgun (WGS) entry which is preliminary data.</text>
</comment>
<dbReference type="InterPro" id="IPR010982">
    <property type="entry name" value="Lambda_DNA-bd_dom_sf"/>
</dbReference>
<evidence type="ECO:0000313" key="4">
    <source>
        <dbReference type="Proteomes" id="UP000233597"/>
    </source>
</evidence>
<name>A0A2N3KMZ9_9PROT</name>
<dbReference type="GO" id="GO:0003677">
    <property type="term" value="F:DNA binding"/>
    <property type="evidence" value="ECO:0007669"/>
    <property type="project" value="UniProtKB-KW"/>
</dbReference>
<dbReference type="Gene3D" id="1.10.260.40">
    <property type="entry name" value="lambda repressor-like DNA-binding domains"/>
    <property type="match status" value="1"/>
</dbReference>
<dbReference type="InterPro" id="IPR050807">
    <property type="entry name" value="TransReg_Diox_bact_type"/>
</dbReference>
<evidence type="ECO:0000259" key="2">
    <source>
        <dbReference type="PROSITE" id="PS50943"/>
    </source>
</evidence>
<dbReference type="InterPro" id="IPR001387">
    <property type="entry name" value="Cro/C1-type_HTH"/>
</dbReference>
<dbReference type="InterPro" id="IPR011051">
    <property type="entry name" value="RmlC_Cupin_sf"/>
</dbReference>
<dbReference type="Pfam" id="PF13560">
    <property type="entry name" value="HTH_31"/>
    <property type="match status" value="1"/>
</dbReference>
<dbReference type="PROSITE" id="PS50943">
    <property type="entry name" value="HTH_CROC1"/>
    <property type="match status" value="1"/>
</dbReference>
<dbReference type="EMBL" id="NWTK01000013">
    <property type="protein sequence ID" value="PKR51866.1"/>
    <property type="molecule type" value="Genomic_DNA"/>
</dbReference>
<dbReference type="PANTHER" id="PTHR46797">
    <property type="entry name" value="HTH-TYPE TRANSCRIPTIONAL REGULATOR"/>
    <property type="match status" value="1"/>
</dbReference>
<dbReference type="InterPro" id="IPR014710">
    <property type="entry name" value="RmlC-like_jellyroll"/>
</dbReference>